<keyword evidence="6 7" id="KW-0472">Membrane</keyword>
<keyword evidence="4 7" id="KW-0812">Transmembrane</keyword>
<dbReference type="PANTHER" id="PTHR23513:SF9">
    <property type="entry name" value="ENTEROBACTIN EXPORTER ENTS"/>
    <property type="match status" value="1"/>
</dbReference>
<protein>
    <recommendedName>
        <fullName evidence="10">MFS transporter</fullName>
    </recommendedName>
</protein>
<sequence length="422" mass="40794">MAPRAPGDPPASPLLTRGFLALAGSYGLSTLGDAFRMVAVNVWLVETLGGSLGQRLGLVLLANVPGILCGGLAGVVADRSDRFAVLLRTDVARIGVGLALAVAMGSGAPVPALLLVGLGNALGVLSSAASFAALSALVPTGAMLRANGLLESAQRVAQVAGPALAAVVLTAGGPVAAALVDSACFLASSLLLAGLRTRMRAARVAGPLPGGLGASLGASLGAGLASGLRMVRTDGRLPAFLAVSAAVAFLTACTSVALGPLATGVLGREPAAGQVLYGITGGAALAAAVLTTALGTERRAAPVLLVGVAALCLAQAALGAAPGLPAAIVAAAVAAAASAPVTVAVSTLLKATVRTDHLGRIAGIDRVVDDTAIVVGHVAALGGLAAADARLVLVGSAVAVLPFVVPALLRLRARPTARAGGR</sequence>
<dbReference type="SUPFAM" id="SSF103473">
    <property type="entry name" value="MFS general substrate transporter"/>
    <property type="match status" value="2"/>
</dbReference>
<reference evidence="8 9" key="1">
    <citation type="submission" date="2018-02" db="EMBL/GenBank/DDBJ databases">
        <title>Bacteriophage NCPPB3778 and a type I-E CRISPR drive the evolution of the US Biological Select Agent, Rathayibacter toxicus.</title>
        <authorList>
            <person name="Davis E.W.II."/>
            <person name="Tabima J.F."/>
            <person name="Weisberg A.J."/>
            <person name="Lopes L.D."/>
            <person name="Wiseman M.S."/>
            <person name="Wiseman M.S."/>
            <person name="Pupko T."/>
            <person name="Belcher M.S."/>
            <person name="Sechler A.J."/>
            <person name="Tancos M.A."/>
            <person name="Schroeder B.K."/>
            <person name="Murray T.D."/>
            <person name="Luster D.G."/>
            <person name="Schneider W.L."/>
            <person name="Rogers E."/>
            <person name="Andreote F.D."/>
            <person name="Grunwald N.J."/>
            <person name="Putnam M.L."/>
            <person name="Chang J.H."/>
        </authorList>
    </citation>
    <scope>NUCLEOTIDE SEQUENCE [LARGE SCALE GENOMIC DNA]</scope>
    <source>
        <strain evidence="8 9">AY1B3</strain>
    </source>
</reference>
<evidence type="ECO:0000256" key="7">
    <source>
        <dbReference type="SAM" id="Phobius"/>
    </source>
</evidence>
<dbReference type="PANTHER" id="PTHR23513">
    <property type="entry name" value="INTEGRAL MEMBRANE EFFLUX PROTEIN-RELATED"/>
    <property type="match status" value="1"/>
</dbReference>
<feature type="transmembrane region" description="Helical" evidence="7">
    <location>
        <begin position="123"/>
        <end position="144"/>
    </location>
</feature>
<evidence type="ECO:0000256" key="6">
    <source>
        <dbReference type="ARBA" id="ARBA00023136"/>
    </source>
</evidence>
<gene>
    <name evidence="8" type="ORF">C5E16_05645</name>
</gene>
<dbReference type="AlphaFoldDB" id="A0A2S5VVK9"/>
<feature type="transmembrane region" description="Helical" evidence="7">
    <location>
        <begin position="164"/>
        <end position="193"/>
    </location>
</feature>
<feature type="transmembrane region" description="Helical" evidence="7">
    <location>
        <begin position="301"/>
        <end position="318"/>
    </location>
</feature>
<feature type="transmembrane region" description="Helical" evidence="7">
    <location>
        <begin position="56"/>
        <end position="76"/>
    </location>
</feature>
<evidence type="ECO:0008006" key="10">
    <source>
        <dbReference type="Google" id="ProtNLM"/>
    </source>
</evidence>
<dbReference type="Proteomes" id="UP000239241">
    <property type="component" value="Unassembled WGS sequence"/>
</dbReference>
<feature type="transmembrane region" description="Helical" evidence="7">
    <location>
        <begin position="239"/>
        <end position="263"/>
    </location>
</feature>
<evidence type="ECO:0000256" key="1">
    <source>
        <dbReference type="ARBA" id="ARBA00004429"/>
    </source>
</evidence>
<dbReference type="GO" id="GO:0005886">
    <property type="term" value="C:plasma membrane"/>
    <property type="evidence" value="ECO:0007669"/>
    <property type="project" value="UniProtKB-SubCell"/>
</dbReference>
<organism evidence="8 9">
    <name type="scientific">Clavibacter michiganensis</name>
    <dbReference type="NCBI Taxonomy" id="28447"/>
    <lineage>
        <taxon>Bacteria</taxon>
        <taxon>Bacillati</taxon>
        <taxon>Actinomycetota</taxon>
        <taxon>Actinomycetes</taxon>
        <taxon>Micrococcales</taxon>
        <taxon>Microbacteriaceae</taxon>
        <taxon>Clavibacter</taxon>
    </lineage>
</organism>
<dbReference type="RefSeq" id="WP_104289877.1">
    <property type="nucleotide sequence ID" value="NZ_PSXY01000006.1"/>
</dbReference>
<comment type="caution">
    <text evidence="8">The sequence shown here is derived from an EMBL/GenBank/DDBJ whole genome shotgun (WGS) entry which is preliminary data.</text>
</comment>
<accession>A0A2S5VVK9</accession>
<keyword evidence="2" id="KW-0813">Transport</keyword>
<evidence type="ECO:0000256" key="5">
    <source>
        <dbReference type="ARBA" id="ARBA00022989"/>
    </source>
</evidence>
<proteinExistence type="predicted"/>
<evidence type="ECO:0000256" key="3">
    <source>
        <dbReference type="ARBA" id="ARBA00022475"/>
    </source>
</evidence>
<feature type="transmembrane region" description="Helical" evidence="7">
    <location>
        <begin position="324"/>
        <end position="346"/>
    </location>
</feature>
<keyword evidence="5 7" id="KW-1133">Transmembrane helix</keyword>
<feature type="transmembrane region" description="Helical" evidence="7">
    <location>
        <begin position="20"/>
        <end position="44"/>
    </location>
</feature>
<evidence type="ECO:0000256" key="4">
    <source>
        <dbReference type="ARBA" id="ARBA00022692"/>
    </source>
</evidence>
<feature type="transmembrane region" description="Helical" evidence="7">
    <location>
        <begin position="367"/>
        <end position="385"/>
    </location>
</feature>
<comment type="subcellular location">
    <subcellularLocation>
        <location evidence="1">Cell inner membrane</location>
        <topology evidence="1">Multi-pass membrane protein</topology>
    </subcellularLocation>
</comment>
<dbReference type="EMBL" id="PSXY01000006">
    <property type="protein sequence ID" value="PPF69292.1"/>
    <property type="molecule type" value="Genomic_DNA"/>
</dbReference>
<feature type="transmembrane region" description="Helical" evidence="7">
    <location>
        <begin position="96"/>
        <end position="116"/>
    </location>
</feature>
<evidence type="ECO:0000256" key="2">
    <source>
        <dbReference type="ARBA" id="ARBA00022448"/>
    </source>
</evidence>
<dbReference type="Gene3D" id="1.20.1250.20">
    <property type="entry name" value="MFS general substrate transporter like domains"/>
    <property type="match status" value="1"/>
</dbReference>
<feature type="transmembrane region" description="Helical" evidence="7">
    <location>
        <begin position="391"/>
        <end position="409"/>
    </location>
</feature>
<feature type="transmembrane region" description="Helical" evidence="7">
    <location>
        <begin position="275"/>
        <end position="294"/>
    </location>
</feature>
<name>A0A2S5VVK9_9MICO</name>
<keyword evidence="3" id="KW-1003">Cell membrane</keyword>
<evidence type="ECO:0000313" key="9">
    <source>
        <dbReference type="Proteomes" id="UP000239241"/>
    </source>
</evidence>
<evidence type="ECO:0000313" key="8">
    <source>
        <dbReference type="EMBL" id="PPF69292.1"/>
    </source>
</evidence>
<dbReference type="InterPro" id="IPR036259">
    <property type="entry name" value="MFS_trans_sf"/>
</dbReference>